<organism evidence="1 2">
    <name type="scientific">Dillenia turbinata</name>
    <dbReference type="NCBI Taxonomy" id="194707"/>
    <lineage>
        <taxon>Eukaryota</taxon>
        <taxon>Viridiplantae</taxon>
        <taxon>Streptophyta</taxon>
        <taxon>Embryophyta</taxon>
        <taxon>Tracheophyta</taxon>
        <taxon>Spermatophyta</taxon>
        <taxon>Magnoliopsida</taxon>
        <taxon>eudicotyledons</taxon>
        <taxon>Gunneridae</taxon>
        <taxon>Pentapetalae</taxon>
        <taxon>Dilleniales</taxon>
        <taxon>Dilleniaceae</taxon>
        <taxon>Dillenia</taxon>
    </lineage>
</organism>
<name>A0AAN8YX94_9MAGN</name>
<evidence type="ECO:0000313" key="2">
    <source>
        <dbReference type="Proteomes" id="UP001370490"/>
    </source>
</evidence>
<comment type="caution">
    <text evidence="1">The sequence shown here is derived from an EMBL/GenBank/DDBJ whole genome shotgun (WGS) entry which is preliminary data.</text>
</comment>
<proteinExistence type="predicted"/>
<protein>
    <submittedName>
        <fullName evidence="1">Uncharacterized protein</fullName>
    </submittedName>
</protein>
<reference evidence="1 2" key="1">
    <citation type="submission" date="2023-12" db="EMBL/GenBank/DDBJ databases">
        <title>A high-quality genome assembly for Dillenia turbinata (Dilleniales).</title>
        <authorList>
            <person name="Chanderbali A."/>
        </authorList>
    </citation>
    <scope>NUCLEOTIDE SEQUENCE [LARGE SCALE GENOMIC DNA]</scope>
    <source>
        <strain evidence="1">LSX21</strain>
        <tissue evidence="1">Leaf</tissue>
    </source>
</reference>
<keyword evidence="2" id="KW-1185">Reference proteome</keyword>
<sequence>MKKHSRIHEWSEADAIVDSEMFNHHGNCPPELLDKNILGLDRKGWLLKFSCLRAFSGPKDSIWLACMDVNSNGDEDDGDETKEYDGVD</sequence>
<dbReference type="AlphaFoldDB" id="A0AAN8YX94"/>
<evidence type="ECO:0000313" key="1">
    <source>
        <dbReference type="EMBL" id="KAK6912963.1"/>
    </source>
</evidence>
<accession>A0AAN8YX94</accession>
<dbReference type="Proteomes" id="UP001370490">
    <property type="component" value="Unassembled WGS sequence"/>
</dbReference>
<dbReference type="EMBL" id="JBAMMX010000027">
    <property type="protein sequence ID" value="KAK6912963.1"/>
    <property type="molecule type" value="Genomic_DNA"/>
</dbReference>
<gene>
    <name evidence="1" type="ORF">RJ641_022564</name>
</gene>